<dbReference type="Proteomes" id="UP000057737">
    <property type="component" value="Unassembled WGS sequence"/>
</dbReference>
<dbReference type="Gene3D" id="3.30.300.30">
    <property type="match status" value="1"/>
</dbReference>
<dbReference type="Pfam" id="PF13193">
    <property type="entry name" value="AMP-binding_C"/>
    <property type="match status" value="1"/>
</dbReference>
<sequence>MSITAPLSHHAARTPDRVALVFEEQRISWRHLNHEINRLAGFIVAATPQGGGVALHLPTGPALALLFLAAARAGREAQVLDPDWPPEMTRAILAQLSPALLVSFDAQFAGNGAIILADALSSFAHVASAVGASVDVIPASEPDDLAPFYVGFTSGSTGLPKGYRRHHRSWTESFRHDVNEFGITAEDVIVAPGTLTHSLFLYALVHGLNVGARVIICRKFRPDTVVRLIEGEGATVLYAVPTQFQMIVKAAGSASLASMRWALSSGAKLPAEQRQPLQRLFPNARIAEFYGASETSFMTVAKADEGSPETSVGRAFSGAVVTIRDRAGRSLRAGKTGYVFVESPFLFMNYACGEASDLLRQGGAMSVGDIGFLDPEGFLHLVGRASRKIVTSGKNVYPEEIERVLERHPAIAAAAVLGAPDASRGERLIALVHTRLDATVAAPELIAHLRAALPLYKVPRVYASVSEWPLTRSGKTDFDRLRQAWTTGTIARRSL</sequence>
<gene>
    <name evidence="5" type="ORF">AS156_21760</name>
</gene>
<dbReference type="AlphaFoldDB" id="A0A109JC32"/>
<evidence type="ECO:0000259" key="3">
    <source>
        <dbReference type="Pfam" id="PF00501"/>
    </source>
</evidence>
<evidence type="ECO:0000259" key="4">
    <source>
        <dbReference type="Pfam" id="PF13193"/>
    </source>
</evidence>
<name>A0A109JC32_9BRAD</name>
<dbReference type="Gene3D" id="3.40.50.12780">
    <property type="entry name" value="N-terminal domain of ligase-like"/>
    <property type="match status" value="1"/>
</dbReference>
<dbReference type="SUPFAM" id="SSF56801">
    <property type="entry name" value="Acetyl-CoA synthetase-like"/>
    <property type="match status" value="1"/>
</dbReference>
<feature type="domain" description="AMP-binding enzyme C-terminal" evidence="4">
    <location>
        <begin position="400"/>
        <end position="475"/>
    </location>
</feature>
<proteinExistence type="inferred from homology"/>
<dbReference type="InterPro" id="IPR045851">
    <property type="entry name" value="AMP-bd_C_sf"/>
</dbReference>
<dbReference type="PROSITE" id="PS00455">
    <property type="entry name" value="AMP_BINDING"/>
    <property type="match status" value="1"/>
</dbReference>
<dbReference type="InterPro" id="IPR025110">
    <property type="entry name" value="AMP-bd_C"/>
</dbReference>
<dbReference type="InterPro" id="IPR042099">
    <property type="entry name" value="ANL_N_sf"/>
</dbReference>
<dbReference type="InterPro" id="IPR020845">
    <property type="entry name" value="AMP-binding_CS"/>
</dbReference>
<dbReference type="InterPro" id="IPR000873">
    <property type="entry name" value="AMP-dep_synth/lig_dom"/>
</dbReference>
<reference evidence="5 6" key="1">
    <citation type="submission" date="2015-11" db="EMBL/GenBank/DDBJ databases">
        <title>Draft Genome Sequence of the Strain BR 10303 (Bradyrhizobium sp.) isolated from nodules of Centrolobium paraense.</title>
        <authorList>
            <person name="Zelli J.E."/>
            <person name="Simoes-Araujo J.L."/>
            <person name="Barauna A.C."/>
            <person name="Silva K."/>
        </authorList>
    </citation>
    <scope>NUCLEOTIDE SEQUENCE [LARGE SCALE GENOMIC DNA]</scope>
    <source>
        <strain evidence="5 6">BR 10303</strain>
    </source>
</reference>
<accession>A0A109JC32</accession>
<dbReference type="PANTHER" id="PTHR43201:SF5">
    <property type="entry name" value="MEDIUM-CHAIN ACYL-COA LIGASE ACSF2, MITOCHONDRIAL"/>
    <property type="match status" value="1"/>
</dbReference>
<evidence type="ECO:0000256" key="2">
    <source>
        <dbReference type="ARBA" id="ARBA00022598"/>
    </source>
</evidence>
<evidence type="ECO:0000313" key="5">
    <source>
        <dbReference type="EMBL" id="KWV46200.1"/>
    </source>
</evidence>
<dbReference type="GO" id="GO:0006631">
    <property type="term" value="P:fatty acid metabolic process"/>
    <property type="evidence" value="ECO:0007669"/>
    <property type="project" value="TreeGrafter"/>
</dbReference>
<feature type="domain" description="AMP-dependent synthetase/ligase" evidence="3">
    <location>
        <begin position="8"/>
        <end position="350"/>
    </location>
</feature>
<comment type="similarity">
    <text evidence="1">Belongs to the ATP-dependent AMP-binding enzyme family.</text>
</comment>
<dbReference type="PANTHER" id="PTHR43201">
    <property type="entry name" value="ACYL-COA SYNTHETASE"/>
    <property type="match status" value="1"/>
</dbReference>
<keyword evidence="2" id="KW-0436">Ligase</keyword>
<comment type="caution">
    <text evidence="5">The sequence shown here is derived from an EMBL/GenBank/DDBJ whole genome shotgun (WGS) entry which is preliminary data.</text>
</comment>
<evidence type="ECO:0000313" key="6">
    <source>
        <dbReference type="Proteomes" id="UP000057737"/>
    </source>
</evidence>
<dbReference type="GO" id="GO:0031956">
    <property type="term" value="F:medium-chain fatty acid-CoA ligase activity"/>
    <property type="evidence" value="ECO:0007669"/>
    <property type="project" value="TreeGrafter"/>
</dbReference>
<dbReference type="EMBL" id="LNCU01000118">
    <property type="protein sequence ID" value="KWV46200.1"/>
    <property type="molecule type" value="Genomic_DNA"/>
</dbReference>
<evidence type="ECO:0000256" key="1">
    <source>
        <dbReference type="ARBA" id="ARBA00006432"/>
    </source>
</evidence>
<dbReference type="OrthoDB" id="9803968at2"/>
<dbReference type="Pfam" id="PF00501">
    <property type="entry name" value="AMP-binding"/>
    <property type="match status" value="1"/>
</dbReference>
<organism evidence="5 6">
    <name type="scientific">Bradyrhizobium macuxiense</name>
    <dbReference type="NCBI Taxonomy" id="1755647"/>
    <lineage>
        <taxon>Bacteria</taxon>
        <taxon>Pseudomonadati</taxon>
        <taxon>Pseudomonadota</taxon>
        <taxon>Alphaproteobacteria</taxon>
        <taxon>Hyphomicrobiales</taxon>
        <taxon>Nitrobacteraceae</taxon>
        <taxon>Bradyrhizobium</taxon>
    </lineage>
</organism>
<protein>
    <submittedName>
        <fullName evidence="5">AMP-dependent synthetase</fullName>
    </submittedName>
</protein>
<keyword evidence="6" id="KW-1185">Reference proteome</keyword>